<dbReference type="InterPro" id="IPR001789">
    <property type="entry name" value="Sig_transdc_resp-reg_receiver"/>
</dbReference>
<comment type="caution">
    <text evidence="4">The sequence shown here is derived from an EMBL/GenBank/DDBJ whole genome shotgun (WGS) entry which is preliminary data.</text>
</comment>
<dbReference type="SUPFAM" id="SSF52172">
    <property type="entry name" value="CheY-like"/>
    <property type="match status" value="1"/>
</dbReference>
<proteinExistence type="predicted"/>
<dbReference type="PANTHER" id="PTHR44591">
    <property type="entry name" value="STRESS RESPONSE REGULATOR PROTEIN 1"/>
    <property type="match status" value="1"/>
</dbReference>
<dbReference type="CDD" id="cd00156">
    <property type="entry name" value="REC"/>
    <property type="match status" value="1"/>
</dbReference>
<sequence length="136" mass="15131">MDARRNDSAAKNILIAEHDQESGEKLMAALKTYNFTGDLVHDGQTVLEKLNTGVYDAILLNLVLPTITGIDVLTTIRKPESKHKKLAVFVMTNFDHRHLIEAAFTIGADRFFLKSQLSSDAMIAEIANFFAQLPKT</sequence>
<keyword evidence="1" id="KW-0597">Phosphoprotein</keyword>
<dbReference type="SMART" id="SM00448">
    <property type="entry name" value="REC"/>
    <property type="match status" value="1"/>
</dbReference>
<dbReference type="GO" id="GO:0000160">
    <property type="term" value="P:phosphorelay signal transduction system"/>
    <property type="evidence" value="ECO:0007669"/>
    <property type="project" value="InterPro"/>
</dbReference>
<organism evidence="4 5">
    <name type="scientific">Candidatus Gottesmanbacteria bacterium GW2011_GWA1_43_11</name>
    <dbReference type="NCBI Taxonomy" id="1618436"/>
    <lineage>
        <taxon>Bacteria</taxon>
        <taxon>Candidatus Gottesmaniibacteriota</taxon>
    </lineage>
</organism>
<evidence type="ECO:0000259" key="3">
    <source>
        <dbReference type="PROSITE" id="PS50110"/>
    </source>
</evidence>
<dbReference type="InterPro" id="IPR011006">
    <property type="entry name" value="CheY-like_superfamily"/>
</dbReference>
<reference evidence="4 5" key="1">
    <citation type="journal article" date="2015" name="Nature">
        <title>rRNA introns, odd ribosomes, and small enigmatic genomes across a large radiation of phyla.</title>
        <authorList>
            <person name="Brown C.T."/>
            <person name="Hug L.A."/>
            <person name="Thomas B.C."/>
            <person name="Sharon I."/>
            <person name="Castelle C.J."/>
            <person name="Singh A."/>
            <person name="Wilkins M.J."/>
            <person name="Williams K.H."/>
            <person name="Banfield J.F."/>
        </authorList>
    </citation>
    <scope>NUCLEOTIDE SEQUENCE [LARGE SCALE GENOMIC DNA]</scope>
</reference>
<dbReference type="GO" id="GO:0003677">
    <property type="term" value="F:DNA binding"/>
    <property type="evidence" value="ECO:0007669"/>
    <property type="project" value="UniProtKB-KW"/>
</dbReference>
<dbReference type="EMBL" id="LCFB01000007">
    <property type="protein sequence ID" value="KKS85485.1"/>
    <property type="molecule type" value="Genomic_DNA"/>
</dbReference>
<feature type="domain" description="Response regulatory" evidence="3">
    <location>
        <begin position="12"/>
        <end position="129"/>
    </location>
</feature>
<evidence type="ECO:0000313" key="5">
    <source>
        <dbReference type="Proteomes" id="UP000034543"/>
    </source>
</evidence>
<evidence type="ECO:0000313" key="4">
    <source>
        <dbReference type="EMBL" id="KKS85485.1"/>
    </source>
</evidence>
<evidence type="ECO:0000256" key="1">
    <source>
        <dbReference type="ARBA" id="ARBA00022553"/>
    </source>
</evidence>
<dbReference type="InterPro" id="IPR050595">
    <property type="entry name" value="Bact_response_regulator"/>
</dbReference>
<keyword evidence="4" id="KW-0238">DNA-binding</keyword>
<protein>
    <submittedName>
        <fullName evidence="4">DNA-binding response regulator</fullName>
    </submittedName>
</protein>
<dbReference type="Pfam" id="PF00072">
    <property type="entry name" value="Response_reg"/>
    <property type="match status" value="1"/>
</dbReference>
<dbReference type="PROSITE" id="PS50110">
    <property type="entry name" value="RESPONSE_REGULATORY"/>
    <property type="match status" value="1"/>
</dbReference>
<dbReference type="STRING" id="1618436.UV59_C0007G0068"/>
<gene>
    <name evidence="4" type="ORF">UV59_C0007G0068</name>
</gene>
<accession>A0A0G1CI45</accession>
<comment type="caution">
    <text evidence="2">Lacks conserved residue(s) required for the propagation of feature annotation.</text>
</comment>
<evidence type="ECO:0000256" key="2">
    <source>
        <dbReference type="PROSITE-ProRule" id="PRU00169"/>
    </source>
</evidence>
<dbReference type="PANTHER" id="PTHR44591:SF3">
    <property type="entry name" value="RESPONSE REGULATORY DOMAIN-CONTAINING PROTEIN"/>
    <property type="match status" value="1"/>
</dbReference>
<name>A0A0G1CI45_9BACT</name>
<dbReference type="Gene3D" id="3.40.50.2300">
    <property type="match status" value="1"/>
</dbReference>
<dbReference type="Proteomes" id="UP000034543">
    <property type="component" value="Unassembled WGS sequence"/>
</dbReference>
<dbReference type="AlphaFoldDB" id="A0A0G1CI45"/>